<dbReference type="STRING" id="1121131.SAMN02745229_03764"/>
<dbReference type="GeneID" id="89510300"/>
<feature type="transmembrane region" description="Helical" evidence="1">
    <location>
        <begin position="175"/>
        <end position="195"/>
    </location>
</feature>
<sequence>MRKLSSINVSFMHMLRFVRQDMMLLAAGLSPFLIGVAMHFGIPAIEKELIRITGLSCVMTPYYSLFDIFYAAITPVMFCFVAAMVMLEEHDEHIDRYLFVTGLGKSGYFASRLVIPGIAAFIVTVALLPFFRLSEIEAIMMIFLSVAGTLQGIIITLLVVALSSNKLEGMALTKMSSLIMLGAIAPYFIPVPYRYCLAFLPSFWTGMAVVEESPAFMLMNIIVSGIWIYVLWRRFEKKIR</sequence>
<keyword evidence="1" id="KW-1133">Transmembrane helix</keyword>
<organism evidence="2 3">
    <name type="scientific">Butyrivibrio fibrisolvens DSM 3071</name>
    <dbReference type="NCBI Taxonomy" id="1121131"/>
    <lineage>
        <taxon>Bacteria</taxon>
        <taxon>Bacillati</taxon>
        <taxon>Bacillota</taxon>
        <taxon>Clostridia</taxon>
        <taxon>Lachnospirales</taxon>
        <taxon>Lachnospiraceae</taxon>
        <taxon>Butyrivibrio</taxon>
    </lineage>
</organism>
<proteinExistence type="predicted"/>
<reference evidence="3" key="1">
    <citation type="submission" date="2016-11" db="EMBL/GenBank/DDBJ databases">
        <authorList>
            <person name="Varghese N."/>
            <person name="Submissions S."/>
        </authorList>
    </citation>
    <scope>NUCLEOTIDE SEQUENCE [LARGE SCALE GENOMIC DNA]</scope>
    <source>
        <strain evidence="3">DSM 3071</strain>
    </source>
</reference>
<dbReference type="EMBL" id="FQXK01000044">
    <property type="protein sequence ID" value="SHI87066.1"/>
    <property type="molecule type" value="Genomic_DNA"/>
</dbReference>
<keyword evidence="1" id="KW-0472">Membrane</keyword>
<name>A0A1M6ENP2_BUTFI</name>
<evidence type="ECO:0000313" key="3">
    <source>
        <dbReference type="Proteomes" id="UP000184278"/>
    </source>
</evidence>
<keyword evidence="3" id="KW-1185">Reference proteome</keyword>
<keyword evidence="1" id="KW-0812">Transmembrane</keyword>
<evidence type="ECO:0000313" key="2">
    <source>
        <dbReference type="EMBL" id="SHI87066.1"/>
    </source>
</evidence>
<gene>
    <name evidence="2" type="ORF">SAMN02745229_03764</name>
</gene>
<feature type="transmembrane region" description="Helical" evidence="1">
    <location>
        <begin position="68"/>
        <end position="87"/>
    </location>
</feature>
<evidence type="ECO:0000256" key="1">
    <source>
        <dbReference type="SAM" id="Phobius"/>
    </source>
</evidence>
<protein>
    <submittedName>
        <fullName evidence="2">Fluoroquinolone transport system permease protein</fullName>
    </submittedName>
</protein>
<feature type="transmembrane region" description="Helical" evidence="1">
    <location>
        <begin position="108"/>
        <end position="132"/>
    </location>
</feature>
<feature type="transmembrane region" description="Helical" evidence="1">
    <location>
        <begin position="138"/>
        <end position="163"/>
    </location>
</feature>
<dbReference type="Proteomes" id="UP000184278">
    <property type="component" value="Unassembled WGS sequence"/>
</dbReference>
<accession>A0A1M6ENP2</accession>
<dbReference type="AlphaFoldDB" id="A0A1M6ENP2"/>
<feature type="transmembrane region" description="Helical" evidence="1">
    <location>
        <begin position="215"/>
        <end position="232"/>
    </location>
</feature>
<dbReference type="RefSeq" id="WP_242951233.1">
    <property type="nucleotide sequence ID" value="NZ_FQXK01000044.1"/>
</dbReference>